<sequence>MKSIPLALVLAGFLMAALNAHAGTPRVDQRQASQQQRIEQGVATGSLTAPETLRLEKEQARIQKMETRAQADGVITGKERARLEAAQDAASRDIHRKKHNGRR</sequence>
<feature type="compositionally biased region" description="Low complexity" evidence="1">
    <location>
        <begin position="30"/>
        <end position="40"/>
    </location>
</feature>
<feature type="region of interest" description="Disordered" evidence="1">
    <location>
        <begin position="70"/>
        <end position="103"/>
    </location>
</feature>
<dbReference type="AlphaFoldDB" id="A0A931IUS9"/>
<dbReference type="EMBL" id="JAEDAL010000001">
    <property type="protein sequence ID" value="MBH9551384.1"/>
    <property type="molecule type" value="Genomic_DNA"/>
</dbReference>
<evidence type="ECO:0000313" key="4">
    <source>
        <dbReference type="Proteomes" id="UP000620139"/>
    </source>
</evidence>
<feature type="compositionally biased region" description="Basic and acidic residues" evidence="1">
    <location>
        <begin position="77"/>
        <end position="93"/>
    </location>
</feature>
<dbReference type="RefSeq" id="WP_198099000.1">
    <property type="nucleotide sequence ID" value="NZ_JAEDAL010000001.1"/>
</dbReference>
<proteinExistence type="predicted"/>
<gene>
    <name evidence="3" type="ORF">I7X43_00870</name>
</gene>
<evidence type="ECO:0000313" key="3">
    <source>
        <dbReference type="EMBL" id="MBH9551384.1"/>
    </source>
</evidence>
<feature type="signal peptide" evidence="2">
    <location>
        <begin position="1"/>
        <end position="22"/>
    </location>
</feature>
<protein>
    <recommendedName>
        <fullName evidence="5">DUF4148 domain-containing protein</fullName>
    </recommendedName>
</protein>
<name>A0A931IUS9_9BURK</name>
<feature type="region of interest" description="Disordered" evidence="1">
    <location>
        <begin position="26"/>
        <end position="51"/>
    </location>
</feature>
<dbReference type="Proteomes" id="UP000620139">
    <property type="component" value="Unassembled WGS sequence"/>
</dbReference>
<evidence type="ECO:0000256" key="1">
    <source>
        <dbReference type="SAM" id="MobiDB-lite"/>
    </source>
</evidence>
<feature type="chain" id="PRO_5037415764" description="DUF4148 domain-containing protein" evidence="2">
    <location>
        <begin position="23"/>
        <end position="103"/>
    </location>
</feature>
<comment type="caution">
    <text evidence="3">The sequence shown here is derived from an EMBL/GenBank/DDBJ whole genome shotgun (WGS) entry which is preliminary data.</text>
</comment>
<evidence type="ECO:0008006" key="5">
    <source>
        <dbReference type="Google" id="ProtNLM"/>
    </source>
</evidence>
<organism evidence="3 4">
    <name type="scientific">Inhella gelatinilytica</name>
    <dbReference type="NCBI Taxonomy" id="2795030"/>
    <lineage>
        <taxon>Bacteria</taxon>
        <taxon>Pseudomonadati</taxon>
        <taxon>Pseudomonadota</taxon>
        <taxon>Betaproteobacteria</taxon>
        <taxon>Burkholderiales</taxon>
        <taxon>Sphaerotilaceae</taxon>
        <taxon>Inhella</taxon>
    </lineage>
</organism>
<evidence type="ECO:0000256" key="2">
    <source>
        <dbReference type="SAM" id="SignalP"/>
    </source>
</evidence>
<accession>A0A931IUS9</accession>
<keyword evidence="2" id="KW-0732">Signal</keyword>
<feature type="compositionally biased region" description="Basic residues" evidence="1">
    <location>
        <begin position="94"/>
        <end position="103"/>
    </location>
</feature>
<reference evidence="3" key="1">
    <citation type="submission" date="2020-12" db="EMBL/GenBank/DDBJ databases">
        <title>The genome sequence of Inhella sp. 4Y17.</title>
        <authorList>
            <person name="Liu Y."/>
        </authorList>
    </citation>
    <scope>NUCLEOTIDE SEQUENCE</scope>
    <source>
        <strain evidence="3">4Y10</strain>
    </source>
</reference>
<keyword evidence="4" id="KW-1185">Reference proteome</keyword>